<feature type="region of interest" description="Disordered" evidence="1">
    <location>
        <begin position="1"/>
        <end position="38"/>
    </location>
</feature>
<keyword evidence="3" id="KW-1185">Reference proteome</keyword>
<dbReference type="EMBL" id="LGUT01002606">
    <property type="protein sequence ID" value="KOG86823.1"/>
    <property type="molecule type" value="Genomic_DNA"/>
</dbReference>
<gene>
    <name evidence="2" type="ORF">ADK38_28855</name>
</gene>
<evidence type="ECO:0000256" key="1">
    <source>
        <dbReference type="SAM" id="MobiDB-lite"/>
    </source>
</evidence>
<sequence>MRWSAGGRDAVEDVRRAGGGVGGRGRRPDGEIATHFLTDPGTDAHRAVQAEAERLTTFLGDNRIRPSLRTPIERRLTT</sequence>
<protein>
    <submittedName>
        <fullName evidence="2">Uncharacterized protein</fullName>
    </submittedName>
</protein>
<accession>A0ABR5J081</accession>
<organism evidence="2 3">
    <name type="scientific">Streptomyces varsoviensis</name>
    <dbReference type="NCBI Taxonomy" id="67373"/>
    <lineage>
        <taxon>Bacteria</taxon>
        <taxon>Bacillati</taxon>
        <taxon>Actinomycetota</taxon>
        <taxon>Actinomycetes</taxon>
        <taxon>Kitasatosporales</taxon>
        <taxon>Streptomycetaceae</taxon>
        <taxon>Streptomyces</taxon>
    </lineage>
</organism>
<proteinExistence type="predicted"/>
<evidence type="ECO:0000313" key="3">
    <source>
        <dbReference type="Proteomes" id="UP000037020"/>
    </source>
</evidence>
<comment type="caution">
    <text evidence="2">The sequence shown here is derived from an EMBL/GenBank/DDBJ whole genome shotgun (WGS) entry which is preliminary data.</text>
</comment>
<reference evidence="2 3" key="1">
    <citation type="submission" date="2015-07" db="EMBL/GenBank/DDBJ databases">
        <authorList>
            <person name="Ju K.-S."/>
            <person name="Doroghazi J.R."/>
            <person name="Metcalf W.W."/>
        </authorList>
    </citation>
    <scope>NUCLEOTIDE SEQUENCE [LARGE SCALE GENOMIC DNA]</scope>
    <source>
        <strain evidence="2 3">NRRL B-3589</strain>
    </source>
</reference>
<dbReference type="Proteomes" id="UP000037020">
    <property type="component" value="Unassembled WGS sequence"/>
</dbReference>
<evidence type="ECO:0000313" key="2">
    <source>
        <dbReference type="EMBL" id="KOG86823.1"/>
    </source>
</evidence>
<name>A0ABR5J081_9ACTN</name>